<feature type="signal peptide" evidence="1">
    <location>
        <begin position="1"/>
        <end position="17"/>
    </location>
</feature>
<evidence type="ECO:0000313" key="3">
    <source>
        <dbReference type="Proteomes" id="UP000663844"/>
    </source>
</evidence>
<feature type="chain" id="PRO_5032707899" evidence="1">
    <location>
        <begin position="18"/>
        <end position="99"/>
    </location>
</feature>
<accession>A0A820EBC8</accession>
<sequence length="99" mass="11280">MFLRFFVIFPLFLLVNLTPLRDERRQTIERVRLYLRQSDVSTRAFSTTPALENSNKIGFGFDLLSGAPICYTGECRTAGFTRSIFKLNYTSPVLGSCTD</sequence>
<dbReference type="Proteomes" id="UP000663844">
    <property type="component" value="Unassembled WGS sequence"/>
</dbReference>
<evidence type="ECO:0000256" key="1">
    <source>
        <dbReference type="SAM" id="SignalP"/>
    </source>
</evidence>
<keyword evidence="1" id="KW-0732">Signal</keyword>
<proteinExistence type="predicted"/>
<name>A0A820EBC8_9BILA</name>
<feature type="non-terminal residue" evidence="2">
    <location>
        <position position="99"/>
    </location>
</feature>
<gene>
    <name evidence="2" type="ORF">OXD698_LOCUS43170</name>
</gene>
<evidence type="ECO:0000313" key="2">
    <source>
        <dbReference type="EMBL" id="CAF4246030.1"/>
    </source>
</evidence>
<organism evidence="2 3">
    <name type="scientific">Adineta steineri</name>
    <dbReference type="NCBI Taxonomy" id="433720"/>
    <lineage>
        <taxon>Eukaryota</taxon>
        <taxon>Metazoa</taxon>
        <taxon>Spiralia</taxon>
        <taxon>Gnathifera</taxon>
        <taxon>Rotifera</taxon>
        <taxon>Eurotatoria</taxon>
        <taxon>Bdelloidea</taxon>
        <taxon>Adinetida</taxon>
        <taxon>Adinetidae</taxon>
        <taxon>Adineta</taxon>
    </lineage>
</organism>
<dbReference type="EMBL" id="CAJOAZ010012020">
    <property type="protein sequence ID" value="CAF4246030.1"/>
    <property type="molecule type" value="Genomic_DNA"/>
</dbReference>
<reference evidence="2" key="1">
    <citation type="submission" date="2021-02" db="EMBL/GenBank/DDBJ databases">
        <authorList>
            <person name="Nowell W R."/>
        </authorList>
    </citation>
    <scope>NUCLEOTIDE SEQUENCE</scope>
</reference>
<protein>
    <submittedName>
        <fullName evidence="2">Uncharacterized protein</fullName>
    </submittedName>
</protein>
<comment type="caution">
    <text evidence="2">The sequence shown here is derived from an EMBL/GenBank/DDBJ whole genome shotgun (WGS) entry which is preliminary data.</text>
</comment>
<dbReference type="AlphaFoldDB" id="A0A820EBC8"/>